<organism evidence="2 3">
    <name type="scientific">Allacma fusca</name>
    <dbReference type="NCBI Taxonomy" id="39272"/>
    <lineage>
        <taxon>Eukaryota</taxon>
        <taxon>Metazoa</taxon>
        <taxon>Ecdysozoa</taxon>
        <taxon>Arthropoda</taxon>
        <taxon>Hexapoda</taxon>
        <taxon>Collembola</taxon>
        <taxon>Symphypleona</taxon>
        <taxon>Sminthuridae</taxon>
        <taxon>Allacma</taxon>
    </lineage>
</organism>
<dbReference type="PANTHER" id="PTHR46169:SF29">
    <property type="entry name" value="DNA REPLICATION-RELATED ELEMENT FACTOR, ISOFORM A"/>
    <property type="match status" value="1"/>
</dbReference>
<evidence type="ECO:0000313" key="2">
    <source>
        <dbReference type="EMBL" id="CAG7719012.1"/>
    </source>
</evidence>
<dbReference type="GO" id="GO:0005634">
    <property type="term" value="C:nucleus"/>
    <property type="evidence" value="ECO:0007669"/>
    <property type="project" value="TreeGrafter"/>
</dbReference>
<dbReference type="PANTHER" id="PTHR46169">
    <property type="entry name" value="DNA REPLICATION-RELATED ELEMENT FACTOR, ISOFORM A"/>
    <property type="match status" value="1"/>
</dbReference>
<feature type="region of interest" description="Disordered" evidence="1">
    <location>
        <begin position="233"/>
        <end position="255"/>
    </location>
</feature>
<proteinExistence type="predicted"/>
<dbReference type="GO" id="GO:0006357">
    <property type="term" value="P:regulation of transcription by RNA polymerase II"/>
    <property type="evidence" value="ECO:0007669"/>
    <property type="project" value="TreeGrafter"/>
</dbReference>
<name>A0A8J2NUL0_9HEXA</name>
<protein>
    <submittedName>
        <fullName evidence="2">Uncharacterized protein</fullName>
    </submittedName>
</protein>
<gene>
    <name evidence="2" type="ORF">AFUS01_LOCUS8360</name>
</gene>
<dbReference type="AlphaFoldDB" id="A0A8J2NUL0"/>
<dbReference type="InterPro" id="IPR052717">
    <property type="entry name" value="Vacuolar_transposase_reg"/>
</dbReference>
<dbReference type="Proteomes" id="UP000708208">
    <property type="component" value="Unassembled WGS sequence"/>
</dbReference>
<keyword evidence="3" id="KW-1185">Reference proteome</keyword>
<feature type="non-terminal residue" evidence="2">
    <location>
        <position position="456"/>
    </location>
</feature>
<comment type="caution">
    <text evidence="2">The sequence shown here is derived from an EMBL/GenBank/DDBJ whole genome shotgun (WGS) entry which is preliminary data.</text>
</comment>
<dbReference type="EMBL" id="CAJVCH010057934">
    <property type="protein sequence ID" value="CAG7719012.1"/>
    <property type="molecule type" value="Genomic_DNA"/>
</dbReference>
<evidence type="ECO:0000313" key="3">
    <source>
        <dbReference type="Proteomes" id="UP000708208"/>
    </source>
</evidence>
<reference evidence="2" key="1">
    <citation type="submission" date="2021-06" db="EMBL/GenBank/DDBJ databases">
        <authorList>
            <person name="Hodson N. C."/>
            <person name="Mongue J. A."/>
            <person name="Jaron S. K."/>
        </authorList>
    </citation>
    <scope>NUCLEOTIDE SEQUENCE</scope>
</reference>
<dbReference type="OrthoDB" id="1607513at2759"/>
<feature type="non-terminal residue" evidence="2">
    <location>
        <position position="1"/>
    </location>
</feature>
<evidence type="ECO:0000256" key="1">
    <source>
        <dbReference type="SAM" id="MobiDB-lite"/>
    </source>
</evidence>
<accession>A0A8J2NUL0</accession>
<sequence length="456" mass="52146">MRHLQNQHNDVFLAVKTDVNRSENQPSILKFSKPNVKKLSRGDHKQKRFDSAILAFLASNRASFQVLNTNEFKEIIRIADPSLTVKSRQSMLSKLSKLVQAEIVPKLRTELNDIEEATISFDLWTSHRKDGVLAIKLFYLDKDFNLRRKTISILEVNEKHEGTHICDLISKALQDYKIRHKIKYIVTDNGANVISAMKEFKKLSEESWDTEIATRNQPSSARQEFETIEDISSDVDSDSYEESNHDSNDEVSDIEGGYDSEINWEIDGVDESAKLLNDVLHHVDPEKERISCIAHTLQLVVKNALKNEMAGKEVGCKSRKKVAKLMGKGAQLIAFVNKIVKFFQNSSLWLARLRKSGGKGLVKHAETRWNYIYDVLSRLIEDPIFEAVQHLLYKAMTEAKYAYEKKRHPGLLTLEHKQQMQELISVIKPMCVMTDVLQSDGVTSSLIIPQVYQAFI</sequence>